<dbReference type="Gene3D" id="1.10.10.60">
    <property type="entry name" value="Homeodomain-like"/>
    <property type="match status" value="1"/>
</dbReference>
<evidence type="ECO:0000256" key="2">
    <source>
        <dbReference type="ARBA" id="ARBA00023125"/>
    </source>
</evidence>
<dbReference type="InterPro" id="IPR018060">
    <property type="entry name" value="HTH_AraC"/>
</dbReference>
<proteinExistence type="predicted"/>
<dbReference type="PANTHER" id="PTHR46796">
    <property type="entry name" value="HTH-TYPE TRANSCRIPTIONAL ACTIVATOR RHAS-RELATED"/>
    <property type="match status" value="1"/>
</dbReference>
<dbReference type="PROSITE" id="PS01124">
    <property type="entry name" value="HTH_ARAC_FAMILY_2"/>
    <property type="match status" value="1"/>
</dbReference>
<sequence length="318" mass="34606">MNNKDKIPFFVQTTESVEQKQAFDYWRNTVMVGTEVVPIDPALPFSAARTIVASAHGAISRTVSDPYSLERTAQHVRRDGREEVGIMLIRRGSGYIEQGNNGALLQAGDITFHAWDRPGAGAGLDNFEELRLTVPRATFLEQVGNMYDFGGRKLAASPLSGMFSTYLQTFAKSVQHMSVAESGIAVEGALYLLRGVINGQEARDDGELSSEAVRSLALAHIQRRLHDPEFSPNALAASLRVSRSRLYAAFAGGEGVAATIRDARLDRAHDRLVMMRKTGARIASIMASCGFTDPAAFSRAFRQRFGLSPRDLVAQGAG</sequence>
<dbReference type="Proteomes" id="UP000199048">
    <property type="component" value="Unassembled WGS sequence"/>
</dbReference>
<keyword evidence="2" id="KW-0238">DNA-binding</keyword>
<evidence type="ECO:0000256" key="3">
    <source>
        <dbReference type="ARBA" id="ARBA00023163"/>
    </source>
</evidence>
<evidence type="ECO:0000313" key="5">
    <source>
        <dbReference type="EMBL" id="SFL62443.1"/>
    </source>
</evidence>
<evidence type="ECO:0000256" key="1">
    <source>
        <dbReference type="ARBA" id="ARBA00023015"/>
    </source>
</evidence>
<accession>A0A1I4J8E2</accession>
<keyword evidence="3" id="KW-0804">Transcription</keyword>
<dbReference type="InterPro" id="IPR009057">
    <property type="entry name" value="Homeodomain-like_sf"/>
</dbReference>
<dbReference type="EMBL" id="FOTK01000007">
    <property type="protein sequence ID" value="SFL62443.1"/>
    <property type="molecule type" value="Genomic_DNA"/>
</dbReference>
<dbReference type="PANTHER" id="PTHR46796:SF6">
    <property type="entry name" value="ARAC SUBFAMILY"/>
    <property type="match status" value="1"/>
</dbReference>
<evidence type="ECO:0000313" key="6">
    <source>
        <dbReference type="Proteomes" id="UP000199048"/>
    </source>
</evidence>
<gene>
    <name evidence="5" type="ORF">SAMN05192568_1007177</name>
</gene>
<evidence type="ECO:0000259" key="4">
    <source>
        <dbReference type="PROSITE" id="PS01124"/>
    </source>
</evidence>
<keyword evidence="6" id="KW-1185">Reference proteome</keyword>
<protein>
    <submittedName>
        <fullName evidence="5">Transcriptional regulator, AraC family</fullName>
    </submittedName>
</protein>
<organism evidence="5 6">
    <name type="scientific">Methylobacterium pseudosasicola</name>
    <dbReference type="NCBI Taxonomy" id="582667"/>
    <lineage>
        <taxon>Bacteria</taxon>
        <taxon>Pseudomonadati</taxon>
        <taxon>Pseudomonadota</taxon>
        <taxon>Alphaproteobacteria</taxon>
        <taxon>Hyphomicrobiales</taxon>
        <taxon>Methylobacteriaceae</taxon>
        <taxon>Methylobacterium</taxon>
    </lineage>
</organism>
<dbReference type="SUPFAM" id="SSF46689">
    <property type="entry name" value="Homeodomain-like"/>
    <property type="match status" value="1"/>
</dbReference>
<reference evidence="6" key="1">
    <citation type="submission" date="2016-10" db="EMBL/GenBank/DDBJ databases">
        <authorList>
            <person name="Varghese N."/>
            <person name="Submissions S."/>
        </authorList>
    </citation>
    <scope>NUCLEOTIDE SEQUENCE [LARGE SCALE GENOMIC DNA]</scope>
    <source>
        <strain evidence="6">BL36</strain>
    </source>
</reference>
<dbReference type="InterPro" id="IPR050204">
    <property type="entry name" value="AraC_XylS_family_regulators"/>
</dbReference>
<name>A0A1I4J8E2_9HYPH</name>
<dbReference type="AlphaFoldDB" id="A0A1I4J8E2"/>
<feature type="domain" description="HTH araC/xylS-type" evidence="4">
    <location>
        <begin position="215"/>
        <end position="315"/>
    </location>
</feature>
<dbReference type="GO" id="GO:0043565">
    <property type="term" value="F:sequence-specific DNA binding"/>
    <property type="evidence" value="ECO:0007669"/>
    <property type="project" value="InterPro"/>
</dbReference>
<dbReference type="SMART" id="SM00342">
    <property type="entry name" value="HTH_ARAC"/>
    <property type="match status" value="1"/>
</dbReference>
<dbReference type="Pfam" id="PF12833">
    <property type="entry name" value="HTH_18"/>
    <property type="match status" value="1"/>
</dbReference>
<keyword evidence="1" id="KW-0805">Transcription regulation</keyword>
<dbReference type="GO" id="GO:0003700">
    <property type="term" value="F:DNA-binding transcription factor activity"/>
    <property type="evidence" value="ECO:0007669"/>
    <property type="project" value="InterPro"/>
</dbReference>
<dbReference type="OrthoDB" id="252470at2"/>
<dbReference type="STRING" id="582667.SAMN05192568_1007177"/>